<dbReference type="PANTHER" id="PTHR12371">
    <property type="entry name" value="TRANSLOCATION ASSOCIATED MEMBRANE PROTEIN"/>
    <property type="match status" value="1"/>
</dbReference>
<dbReference type="InterPro" id="IPR016447">
    <property type="entry name" value="Translocation_assoc_membrane"/>
</dbReference>
<dbReference type="GO" id="GO:0006616">
    <property type="term" value="P:SRP-dependent cotranslational protein targeting to membrane, translocation"/>
    <property type="evidence" value="ECO:0007669"/>
    <property type="project" value="InterPro"/>
</dbReference>
<dbReference type="PROSITE" id="PS50922">
    <property type="entry name" value="TLC"/>
    <property type="match status" value="1"/>
</dbReference>
<evidence type="ECO:0000256" key="9">
    <source>
        <dbReference type="SAM" id="Phobius"/>
    </source>
</evidence>
<dbReference type="STRING" id="451379.A0A0N5AF35"/>
<feature type="transmembrane region" description="Helical" evidence="9">
    <location>
        <begin position="266"/>
        <end position="288"/>
    </location>
</feature>
<feature type="transmembrane region" description="Helical" evidence="9">
    <location>
        <begin position="127"/>
        <end position="150"/>
    </location>
</feature>
<evidence type="ECO:0000256" key="2">
    <source>
        <dbReference type="ARBA" id="ARBA00005999"/>
    </source>
</evidence>
<feature type="transmembrane region" description="Helical" evidence="9">
    <location>
        <begin position="170"/>
        <end position="189"/>
    </location>
</feature>
<evidence type="ECO:0000256" key="7">
    <source>
        <dbReference type="ARBA" id="ARBA00023136"/>
    </source>
</evidence>
<feature type="transmembrane region" description="Helical" evidence="9">
    <location>
        <begin position="233"/>
        <end position="254"/>
    </location>
</feature>
<dbReference type="InterPro" id="IPR006634">
    <property type="entry name" value="TLC-dom"/>
</dbReference>
<dbReference type="AlphaFoldDB" id="A0A0N5AF35"/>
<comment type="similarity">
    <text evidence="2">Belongs to the TRAM family.</text>
</comment>
<evidence type="ECO:0000313" key="11">
    <source>
        <dbReference type="Proteomes" id="UP000046393"/>
    </source>
</evidence>
<dbReference type="PANTHER" id="PTHR12371:SF11">
    <property type="entry name" value="TRANSLOCATING CHAIN-ASSOCIATED MEMBRANE PROTEIN"/>
    <property type="match status" value="1"/>
</dbReference>
<keyword evidence="4 8" id="KW-0812">Transmembrane</keyword>
<feature type="transmembrane region" description="Helical" evidence="9">
    <location>
        <begin position="84"/>
        <end position="106"/>
    </location>
</feature>
<evidence type="ECO:0000256" key="6">
    <source>
        <dbReference type="ARBA" id="ARBA00022989"/>
    </source>
</evidence>
<keyword evidence="3" id="KW-0813">Transport</keyword>
<dbReference type="WBParaSite" id="SMUV_0000287001-mRNA-1">
    <property type="protein sequence ID" value="SMUV_0000287001-mRNA-1"/>
    <property type="gene ID" value="SMUV_0000287001"/>
</dbReference>
<feature type="transmembrane region" description="Helical" evidence="9">
    <location>
        <begin position="308"/>
        <end position="330"/>
    </location>
</feature>
<evidence type="ECO:0000313" key="12">
    <source>
        <dbReference type="WBParaSite" id="SMUV_0000287001-mRNA-1"/>
    </source>
</evidence>
<keyword evidence="6 9" id="KW-1133">Transmembrane helix</keyword>
<protein>
    <submittedName>
        <fullName evidence="12">TLC domain-containing protein</fullName>
    </submittedName>
</protein>
<evidence type="ECO:0000256" key="4">
    <source>
        <dbReference type="ARBA" id="ARBA00022692"/>
    </source>
</evidence>
<reference evidence="12" key="1">
    <citation type="submission" date="2017-02" db="UniProtKB">
        <authorList>
            <consortium name="WormBaseParasite"/>
        </authorList>
    </citation>
    <scope>IDENTIFICATION</scope>
</reference>
<evidence type="ECO:0000256" key="8">
    <source>
        <dbReference type="PROSITE-ProRule" id="PRU00205"/>
    </source>
</evidence>
<name>A0A0N5AF35_9BILA</name>
<keyword evidence="11" id="KW-1185">Reference proteome</keyword>
<evidence type="ECO:0000256" key="1">
    <source>
        <dbReference type="ARBA" id="ARBA00004141"/>
    </source>
</evidence>
<dbReference type="Proteomes" id="UP000046393">
    <property type="component" value="Unplaced"/>
</dbReference>
<dbReference type="GO" id="GO:0005789">
    <property type="term" value="C:endoplasmic reticulum membrane"/>
    <property type="evidence" value="ECO:0007669"/>
    <property type="project" value="TreeGrafter"/>
</dbReference>
<evidence type="ECO:0000256" key="5">
    <source>
        <dbReference type="ARBA" id="ARBA00022927"/>
    </source>
</evidence>
<dbReference type="GO" id="GO:0045048">
    <property type="term" value="P:protein insertion into ER membrane"/>
    <property type="evidence" value="ECO:0007669"/>
    <property type="project" value="TreeGrafter"/>
</dbReference>
<proteinExistence type="inferred from homology"/>
<keyword evidence="5" id="KW-0653">Protein transport</keyword>
<evidence type="ECO:0000256" key="3">
    <source>
        <dbReference type="ARBA" id="ARBA00022448"/>
    </source>
</evidence>
<keyword evidence="7 8" id="KW-0472">Membrane</keyword>
<comment type="subcellular location">
    <subcellularLocation>
        <location evidence="1">Membrane</location>
        <topology evidence="1">Multi-pass membrane protein</topology>
    </subcellularLocation>
</comment>
<accession>A0A0N5AF35</accession>
<dbReference type="Pfam" id="PF03798">
    <property type="entry name" value="TRAM_LAG1_CLN8"/>
    <property type="match status" value="1"/>
</dbReference>
<feature type="transmembrane region" description="Helical" evidence="9">
    <location>
        <begin position="36"/>
        <end position="58"/>
    </location>
</feature>
<sequence>MVDLRRSVGGRGKKSSPPIFSHEFIIQNHGDIMSCVVMLIVMGLFFQITTPLATIFIVPQYNETIENTVSGLPQSFFGVGSKDLFAILFYAVGWIVIHAILQEHIFDKLQRKLHMSKSKMSKFAESGQLAFFAIYSVIHSGNLFLGRYILHDLLLYTDITKLWVGYPETHRLLTLHTKLFFIFQIAYWIHQFPEYYFQKVRKEDMRSRTTYSIIFLLFITVGYFLNFNRLTMTLLFLEYISQAIFHTTRLFYFAEKWNIARTGFKIWNVVFMIVRLASAVITVLTLWYGHRTIEVPYIDIASGNYNTAFIRLNSMLCILALQLFMLFNFVKFHLRRIRERRSRQRVEKQPRLQPKKKKPITDEVRIKVVSFILYRG</sequence>
<organism evidence="11 12">
    <name type="scientific">Syphacia muris</name>
    <dbReference type="NCBI Taxonomy" id="451379"/>
    <lineage>
        <taxon>Eukaryota</taxon>
        <taxon>Metazoa</taxon>
        <taxon>Ecdysozoa</taxon>
        <taxon>Nematoda</taxon>
        <taxon>Chromadorea</taxon>
        <taxon>Rhabditida</taxon>
        <taxon>Spirurina</taxon>
        <taxon>Oxyuridomorpha</taxon>
        <taxon>Oxyuroidea</taxon>
        <taxon>Oxyuridae</taxon>
        <taxon>Syphacia</taxon>
    </lineage>
</organism>
<feature type="transmembrane region" description="Helical" evidence="9">
    <location>
        <begin position="210"/>
        <end position="227"/>
    </location>
</feature>
<evidence type="ECO:0000259" key="10">
    <source>
        <dbReference type="PROSITE" id="PS50922"/>
    </source>
</evidence>
<feature type="domain" description="TLC" evidence="10">
    <location>
        <begin position="121"/>
        <end position="338"/>
    </location>
</feature>
<dbReference type="SMART" id="SM00724">
    <property type="entry name" value="TLC"/>
    <property type="match status" value="1"/>
</dbReference>